<comment type="caution">
    <text evidence="2">The sequence shown here is derived from an EMBL/GenBank/DDBJ whole genome shotgun (WGS) entry which is preliminary data.</text>
</comment>
<evidence type="ECO:0000313" key="3">
    <source>
        <dbReference type="Proteomes" id="UP000031668"/>
    </source>
</evidence>
<evidence type="ECO:0000313" key="2">
    <source>
        <dbReference type="EMBL" id="KII70788.1"/>
    </source>
</evidence>
<keyword evidence="1" id="KW-0472">Membrane</keyword>
<proteinExistence type="predicted"/>
<dbReference type="Proteomes" id="UP000031668">
    <property type="component" value="Unassembled WGS sequence"/>
</dbReference>
<gene>
    <name evidence="2" type="ORF">RF11_14948</name>
</gene>
<protein>
    <submittedName>
        <fullName evidence="2">Uncharacterized protein</fullName>
    </submittedName>
</protein>
<dbReference type="EMBL" id="JWZT01001962">
    <property type="protein sequence ID" value="KII70788.1"/>
    <property type="molecule type" value="Genomic_DNA"/>
</dbReference>
<evidence type="ECO:0000256" key="1">
    <source>
        <dbReference type="SAM" id="Phobius"/>
    </source>
</evidence>
<accession>A0A0C2JN47</accession>
<keyword evidence="1" id="KW-1133">Transmembrane helix</keyword>
<name>A0A0C2JN47_THEKT</name>
<keyword evidence="1" id="KW-0812">Transmembrane</keyword>
<sequence length="117" mass="13690">MEGYCSSCKSENHGQIFNYMLKCLQTTNLSDLPLLLIFIHSKSFSIYLNNRIVSLTLTQSITLFIPTPVRTIYHDHATQIFIILRIGNFSYLIIFVYFKFNHLKIYLTLYKSITRGL</sequence>
<feature type="transmembrane region" description="Helical" evidence="1">
    <location>
        <begin position="79"/>
        <end position="98"/>
    </location>
</feature>
<dbReference type="AlphaFoldDB" id="A0A0C2JN47"/>
<organism evidence="2 3">
    <name type="scientific">Thelohanellus kitauei</name>
    <name type="common">Myxosporean</name>
    <dbReference type="NCBI Taxonomy" id="669202"/>
    <lineage>
        <taxon>Eukaryota</taxon>
        <taxon>Metazoa</taxon>
        <taxon>Cnidaria</taxon>
        <taxon>Myxozoa</taxon>
        <taxon>Myxosporea</taxon>
        <taxon>Bivalvulida</taxon>
        <taxon>Platysporina</taxon>
        <taxon>Myxobolidae</taxon>
        <taxon>Thelohanellus</taxon>
    </lineage>
</organism>
<reference evidence="2 3" key="1">
    <citation type="journal article" date="2014" name="Genome Biol. Evol.">
        <title>The genome of the myxosporean Thelohanellus kitauei shows adaptations to nutrient acquisition within its fish host.</title>
        <authorList>
            <person name="Yang Y."/>
            <person name="Xiong J."/>
            <person name="Zhou Z."/>
            <person name="Huo F."/>
            <person name="Miao W."/>
            <person name="Ran C."/>
            <person name="Liu Y."/>
            <person name="Zhang J."/>
            <person name="Feng J."/>
            <person name="Wang M."/>
            <person name="Wang M."/>
            <person name="Wang L."/>
            <person name="Yao B."/>
        </authorList>
    </citation>
    <scope>NUCLEOTIDE SEQUENCE [LARGE SCALE GENOMIC DNA]</scope>
    <source>
        <strain evidence="2">Wuqing</strain>
    </source>
</reference>
<keyword evidence="3" id="KW-1185">Reference proteome</keyword>